<feature type="signal peptide" evidence="1">
    <location>
        <begin position="1"/>
        <end position="39"/>
    </location>
</feature>
<comment type="caution">
    <text evidence="2">The sequence shown here is derived from an EMBL/GenBank/DDBJ whole genome shotgun (WGS) entry which is preliminary data.</text>
</comment>
<dbReference type="AlphaFoldDB" id="A0A3S1IGS6"/>
<organism evidence="2 3">
    <name type="scientific">Trichormus variabilis SAG 1403-4b</name>
    <dbReference type="NCBI Taxonomy" id="447716"/>
    <lineage>
        <taxon>Bacteria</taxon>
        <taxon>Bacillati</taxon>
        <taxon>Cyanobacteriota</taxon>
        <taxon>Cyanophyceae</taxon>
        <taxon>Nostocales</taxon>
        <taxon>Nostocaceae</taxon>
        <taxon>Trichormus</taxon>
    </lineage>
</organism>
<evidence type="ECO:0000256" key="1">
    <source>
        <dbReference type="SAM" id="SignalP"/>
    </source>
</evidence>
<keyword evidence="1" id="KW-0732">Signal</keyword>
<dbReference type="EMBL" id="RSCM01000005">
    <property type="protein sequence ID" value="RUS97174.1"/>
    <property type="molecule type" value="Genomic_DNA"/>
</dbReference>
<dbReference type="OrthoDB" id="532337at2"/>
<feature type="chain" id="PRO_5018704948" evidence="1">
    <location>
        <begin position="40"/>
        <end position="255"/>
    </location>
</feature>
<evidence type="ECO:0000313" key="3">
    <source>
        <dbReference type="Proteomes" id="UP000276103"/>
    </source>
</evidence>
<evidence type="ECO:0000313" key="2">
    <source>
        <dbReference type="EMBL" id="RUS97174.1"/>
    </source>
</evidence>
<protein>
    <submittedName>
        <fullName evidence="2">Uncharacterized protein</fullName>
    </submittedName>
</protein>
<sequence>MNNSMISSRQVTKYLQFPALSVILAANLGITAIDAPALAQTTPVSSVKNSVTFTCNDTEATIKAKNGAKVTYGTSTIYIGYQQVSSNNKDPRIIRFDKGVKKWCRSDYETTGDDGSGYGLIWNGGSVLYGVFSSTGSQTGNDFRRFASGRWLPSYGNGGGAKVAIIARIDPANGNVNYATFLSARKPSDGKSNSLIVKGLSWNGTTLTVQSDSWWSPRRPNKNSMTCSGSSPFSYKAVFSGDLKTVNSASATGCS</sequence>
<accession>A0A3S1IGS6</accession>
<dbReference type="Proteomes" id="UP000276103">
    <property type="component" value="Unassembled WGS sequence"/>
</dbReference>
<proteinExistence type="predicted"/>
<dbReference type="RefSeq" id="WP_127053727.1">
    <property type="nucleotide sequence ID" value="NZ_RSCM01000005.1"/>
</dbReference>
<name>A0A3S1IGS6_ANAVA</name>
<keyword evidence="3" id="KW-1185">Reference proteome</keyword>
<gene>
    <name evidence="2" type="ORF">DSM107003_19150</name>
</gene>
<reference evidence="2 3" key="1">
    <citation type="journal article" date="2019" name="Genome Biol. Evol.">
        <title>Day and night: Metabolic profiles and evolutionary relationships of six axenic non-marine cyanobacteria.</title>
        <authorList>
            <person name="Will S.E."/>
            <person name="Henke P."/>
            <person name="Boedeker C."/>
            <person name="Huang S."/>
            <person name="Brinkmann H."/>
            <person name="Rohde M."/>
            <person name="Jarek M."/>
            <person name="Friedl T."/>
            <person name="Seufert S."/>
            <person name="Schumacher M."/>
            <person name="Overmann J."/>
            <person name="Neumann-Schaal M."/>
            <person name="Petersen J."/>
        </authorList>
    </citation>
    <scope>NUCLEOTIDE SEQUENCE [LARGE SCALE GENOMIC DNA]</scope>
    <source>
        <strain evidence="2 3">SAG 1403-4b</strain>
    </source>
</reference>